<dbReference type="EMBL" id="KN880481">
    <property type="protein sequence ID" value="KIY69595.1"/>
    <property type="molecule type" value="Genomic_DNA"/>
</dbReference>
<dbReference type="AlphaFoldDB" id="A0A0D7BHE4"/>
<gene>
    <name evidence="2" type="ORF">CYLTODRAFT_420541</name>
</gene>
<protein>
    <submittedName>
        <fullName evidence="2">Uncharacterized protein</fullName>
    </submittedName>
</protein>
<keyword evidence="1" id="KW-0732">Signal</keyword>
<dbReference type="Proteomes" id="UP000054007">
    <property type="component" value="Unassembled WGS sequence"/>
</dbReference>
<organism evidence="2 3">
    <name type="scientific">Cylindrobasidium torrendii FP15055 ss-10</name>
    <dbReference type="NCBI Taxonomy" id="1314674"/>
    <lineage>
        <taxon>Eukaryota</taxon>
        <taxon>Fungi</taxon>
        <taxon>Dikarya</taxon>
        <taxon>Basidiomycota</taxon>
        <taxon>Agaricomycotina</taxon>
        <taxon>Agaricomycetes</taxon>
        <taxon>Agaricomycetidae</taxon>
        <taxon>Agaricales</taxon>
        <taxon>Marasmiineae</taxon>
        <taxon>Physalacriaceae</taxon>
        <taxon>Cylindrobasidium</taxon>
    </lineage>
</organism>
<name>A0A0D7BHE4_9AGAR</name>
<evidence type="ECO:0000313" key="2">
    <source>
        <dbReference type="EMBL" id="KIY69595.1"/>
    </source>
</evidence>
<feature type="signal peptide" evidence="1">
    <location>
        <begin position="1"/>
        <end position="17"/>
    </location>
</feature>
<feature type="chain" id="PRO_5002317297" evidence="1">
    <location>
        <begin position="18"/>
        <end position="335"/>
    </location>
</feature>
<keyword evidence="3" id="KW-1185">Reference proteome</keyword>
<accession>A0A0D7BHE4</accession>
<evidence type="ECO:0000256" key="1">
    <source>
        <dbReference type="SAM" id="SignalP"/>
    </source>
</evidence>
<reference evidence="2 3" key="1">
    <citation type="journal article" date="2015" name="Fungal Genet. Biol.">
        <title>Evolution of novel wood decay mechanisms in Agaricales revealed by the genome sequences of Fistulina hepatica and Cylindrobasidium torrendii.</title>
        <authorList>
            <person name="Floudas D."/>
            <person name="Held B.W."/>
            <person name="Riley R."/>
            <person name="Nagy L.G."/>
            <person name="Koehler G."/>
            <person name="Ransdell A.S."/>
            <person name="Younus H."/>
            <person name="Chow J."/>
            <person name="Chiniquy J."/>
            <person name="Lipzen A."/>
            <person name="Tritt A."/>
            <person name="Sun H."/>
            <person name="Haridas S."/>
            <person name="LaButti K."/>
            <person name="Ohm R.A."/>
            <person name="Kues U."/>
            <person name="Blanchette R.A."/>
            <person name="Grigoriev I.V."/>
            <person name="Minto R.E."/>
            <person name="Hibbett D.S."/>
        </authorList>
    </citation>
    <scope>NUCLEOTIDE SEQUENCE [LARGE SCALE GENOMIC DNA]</scope>
    <source>
        <strain evidence="2 3">FP15055 ss-10</strain>
    </source>
</reference>
<sequence>MLFTPFFTLALAAVSLAAPAPSPVELEDRAVTFESISIGLTVVINTYRSSPSTNNRLNLCRIVNGLSQAQKTRLQSLGFDFSRLQCTTICSQLNAIQPGLSQAYQAYLANPNTQNTAALCAITTRLTASQRSRIAALGITLNVQCTATSITDRLNAIQAGLGAAYQAYVRNPTQRNTAALCAITTQLTAAQQSGVAALNVNLGNVQCTANVDQQLNAIAPGLATAYDALAAAPTVFANQLAFCQITNGLNAQQTAQLQALNLNGAANVQCANVLAQNRLNNNFVAGFGDAYFAYQANPSAANQATLCTLTAQLNRNQRTRLLNNFNIDVTTFGCN</sequence>
<evidence type="ECO:0000313" key="3">
    <source>
        <dbReference type="Proteomes" id="UP000054007"/>
    </source>
</evidence>
<proteinExistence type="predicted"/>